<feature type="binding site" evidence="6">
    <location>
        <position position="47"/>
    </location>
    <ligand>
        <name>Na(+)</name>
        <dbReference type="ChEBI" id="CHEBI:29101"/>
        <label>1</label>
    </ligand>
</feature>
<dbReference type="Pfam" id="PF00209">
    <property type="entry name" value="SNF"/>
    <property type="match status" value="1"/>
</dbReference>
<dbReference type="PANTHER" id="PTHR11616">
    <property type="entry name" value="SODIUM/CHLORIDE DEPENDENT TRANSPORTER"/>
    <property type="match status" value="1"/>
</dbReference>
<feature type="transmembrane region" description="Helical" evidence="9">
    <location>
        <begin position="255"/>
        <end position="282"/>
    </location>
</feature>
<feature type="transmembrane region" description="Helical" evidence="9">
    <location>
        <begin position="39"/>
        <end position="57"/>
    </location>
</feature>
<dbReference type="SUPFAM" id="SSF161070">
    <property type="entry name" value="SNF-like"/>
    <property type="match status" value="1"/>
</dbReference>
<dbReference type="EMBL" id="MH737701">
    <property type="protein sequence ID" value="QBP15011.1"/>
    <property type="molecule type" value="mRNA"/>
</dbReference>
<dbReference type="PRINTS" id="PR00176">
    <property type="entry name" value="NANEUSMPORT"/>
</dbReference>
<keyword evidence="4 9" id="KW-1133">Transmembrane helix</keyword>
<feature type="transmembrane region" description="Helical" evidence="9">
    <location>
        <begin position="376"/>
        <end position="405"/>
    </location>
</feature>
<dbReference type="GO" id="GO:0006865">
    <property type="term" value="P:amino acid transport"/>
    <property type="evidence" value="ECO:0007669"/>
    <property type="project" value="TreeGrafter"/>
</dbReference>
<evidence type="ECO:0000256" key="2">
    <source>
        <dbReference type="ARBA" id="ARBA00022448"/>
    </source>
</evidence>
<feature type="transmembrane region" description="Helical" evidence="9">
    <location>
        <begin position="335"/>
        <end position="356"/>
    </location>
</feature>
<feature type="transmembrane region" description="Helical" evidence="9">
    <location>
        <begin position="505"/>
        <end position="527"/>
    </location>
</feature>
<dbReference type="GO" id="GO:0035725">
    <property type="term" value="P:sodium ion transmembrane transport"/>
    <property type="evidence" value="ECO:0007669"/>
    <property type="project" value="TreeGrafter"/>
</dbReference>
<name>A0A482J7Q5_CYACP</name>
<dbReference type="InterPro" id="IPR000175">
    <property type="entry name" value="Na/ntran_symport"/>
</dbReference>
<feature type="transmembrane region" description="Helical" evidence="9">
    <location>
        <begin position="69"/>
        <end position="90"/>
    </location>
</feature>
<evidence type="ECO:0000256" key="6">
    <source>
        <dbReference type="PIRSR" id="PIRSR600175-1"/>
    </source>
</evidence>
<dbReference type="GO" id="GO:0046872">
    <property type="term" value="F:metal ion binding"/>
    <property type="evidence" value="ECO:0007669"/>
    <property type="project" value="UniProtKB-KW"/>
</dbReference>
<evidence type="ECO:0000256" key="3">
    <source>
        <dbReference type="ARBA" id="ARBA00022692"/>
    </source>
</evidence>
<feature type="transmembrane region" description="Helical" evidence="9">
    <location>
        <begin position="569"/>
        <end position="590"/>
    </location>
</feature>
<feature type="binding site" evidence="6">
    <location>
        <position position="48"/>
    </location>
    <ligand>
        <name>Na(+)</name>
        <dbReference type="ChEBI" id="CHEBI:29101"/>
        <label>1</label>
    </ligand>
</feature>
<dbReference type="PROSITE" id="PS00610">
    <property type="entry name" value="NA_NEUROTRAN_SYMP_1"/>
    <property type="match status" value="1"/>
</dbReference>
<dbReference type="NCBIfam" id="NF037979">
    <property type="entry name" value="Na_transp"/>
    <property type="match status" value="1"/>
</dbReference>
<accession>A0A482J7Q5</accession>
<feature type="transmembrane region" description="Helical" evidence="9">
    <location>
        <begin position="110"/>
        <end position="139"/>
    </location>
</feature>
<dbReference type="GO" id="GO:0015293">
    <property type="term" value="F:symporter activity"/>
    <property type="evidence" value="ECO:0007669"/>
    <property type="project" value="UniProtKB-KW"/>
</dbReference>
<evidence type="ECO:0000256" key="8">
    <source>
        <dbReference type="SAM" id="MobiDB-lite"/>
    </source>
</evidence>
<feature type="binding site" evidence="6">
    <location>
        <position position="341"/>
    </location>
    <ligand>
        <name>Na(+)</name>
        <dbReference type="ChEBI" id="CHEBI:29101"/>
        <label>1</label>
    </ligand>
</feature>
<dbReference type="AlphaFoldDB" id="A0A482J7Q5"/>
<keyword evidence="7" id="KW-0769">Symport</keyword>
<keyword evidence="6" id="KW-0479">Metal-binding</keyword>
<feature type="transmembrane region" description="Helical" evidence="9">
    <location>
        <begin position="302"/>
        <end position="323"/>
    </location>
</feature>
<keyword evidence="3 7" id="KW-0812">Transmembrane</keyword>
<evidence type="ECO:0000256" key="9">
    <source>
        <dbReference type="SAM" id="Phobius"/>
    </source>
</evidence>
<feature type="binding site" evidence="6">
    <location>
        <position position="409"/>
    </location>
    <ligand>
        <name>Na(+)</name>
        <dbReference type="ChEBI" id="CHEBI:29101"/>
        <label>1</label>
    </ligand>
</feature>
<sequence length="651" mass="72708">MPEEMIEMDTPVQHDSSIAKTESIKVDAPRDSWGHKAEFLLASIGLAVGLGNVWRFPYLCQKNGGGAFLIPYVIFMVIEGLPLFFIEFAIGQRFRKTALLAWKEIHPALFGIGVSCVVVSLVLCIYYVIVLSWCVYYLYMSFTSNLPWDAKNCINYAPFQKIKTSIAALEGKNLSDAGVMANLTRLRLMRDNFPDCCVRDAPMWYFYHRTLQISTSISDPGVGLNAKLTICLIVAWIVTYLCVVKGIQSSGKVVYFTAVFPYVVLIILFIRGVSLEGAGIGIKKFFNPDFARLKDPQIWMDAATQMFFTLSLGFGALIAFASYMPEKNNCTRDAYTVVLINCGTSLFAGIVVFSILGYRELKTGIDATKLGSGPGLAFMTFSDALLLMDVSPFWAILFFMMLILLGIDSEFGTLEAAISPIYEMGWVTMKKSRFAAICAVVMLLFGLSMVSGPGFYIFQIFDDYSVTLPLLLIALFQVVAVSWVYGNDNFANDIEYMTGSRPNIFWLLCWKYISPAALIVVFIASVVKNAQTSPTYSAFVGCIQAPFSPLHPGSTTWNAAFEYPGWGKFLIVLVILVSTLPLLIWLVINWPKNWMEGFRKTFASGWANYHPDPSWVDPSRRKSPMQMEEEIQAKKRNQALADTNDSKSKMA</sequence>
<feature type="transmembrane region" description="Helical" evidence="9">
    <location>
        <begin position="464"/>
        <end position="485"/>
    </location>
</feature>
<feature type="transmembrane region" description="Helical" evidence="9">
    <location>
        <begin position="224"/>
        <end position="243"/>
    </location>
</feature>
<evidence type="ECO:0000256" key="4">
    <source>
        <dbReference type="ARBA" id="ARBA00022989"/>
    </source>
</evidence>
<comment type="subcellular location">
    <subcellularLocation>
        <location evidence="1">Membrane</location>
        <topology evidence="1">Multi-pass membrane protein</topology>
    </subcellularLocation>
</comment>
<feature type="binding site" evidence="6">
    <location>
        <position position="408"/>
    </location>
    <ligand>
        <name>Na(+)</name>
        <dbReference type="ChEBI" id="CHEBI:29101"/>
        <label>1</label>
    </ligand>
</feature>
<reference evidence="10" key="1">
    <citation type="submission" date="2018-08" db="EMBL/GenBank/DDBJ databases">
        <title>SLC6 transporter cloned from the lion's mane jellyfish neurons supports neuronal nutrition and communication.</title>
        <authorList>
            <person name="Bouchard C."/>
            <person name="Boudko D.Y."/>
            <person name="Meleshkevitch E.A."/>
        </authorList>
    </citation>
    <scope>NUCLEOTIDE SEQUENCE</scope>
</reference>
<feature type="binding site" evidence="6">
    <location>
        <position position="52"/>
    </location>
    <ligand>
        <name>Na(+)</name>
        <dbReference type="ChEBI" id="CHEBI:29101"/>
        <label>1</label>
    </ligand>
</feature>
<feature type="region of interest" description="Disordered" evidence="8">
    <location>
        <begin position="615"/>
        <end position="651"/>
    </location>
</feature>
<protein>
    <recommendedName>
        <fullName evidence="7">Transporter</fullName>
    </recommendedName>
</protein>
<feature type="binding site" evidence="6">
    <location>
        <position position="405"/>
    </location>
    <ligand>
        <name>Na(+)</name>
        <dbReference type="ChEBI" id="CHEBI:29101"/>
        <label>1</label>
    </ligand>
</feature>
<comment type="similarity">
    <text evidence="7">Belongs to the sodium:neurotransmitter symporter (SNF) (TC 2.A.22) family.</text>
</comment>
<evidence type="ECO:0000256" key="7">
    <source>
        <dbReference type="RuleBase" id="RU003732"/>
    </source>
</evidence>
<gene>
    <name evidence="10" type="primary">SLC6</name>
</gene>
<dbReference type="InterPro" id="IPR037272">
    <property type="entry name" value="SNS_sf"/>
</dbReference>
<keyword evidence="2 7" id="KW-0813">Transport</keyword>
<keyword evidence="6" id="KW-0915">Sodium</keyword>
<organism evidence="10">
    <name type="scientific">Cyanea capillata</name>
    <name type="common">Lion's mane jellyfish</name>
    <name type="synonym">Cyanea arctica</name>
    <dbReference type="NCBI Taxonomy" id="27804"/>
    <lineage>
        <taxon>Eukaryota</taxon>
        <taxon>Metazoa</taxon>
        <taxon>Cnidaria</taxon>
        <taxon>Scyphozoa</taxon>
        <taxon>Semaeostomeae</taxon>
        <taxon>Cyaneidae</taxon>
        <taxon>Cyanea</taxon>
    </lineage>
</organism>
<evidence type="ECO:0000256" key="1">
    <source>
        <dbReference type="ARBA" id="ARBA00004141"/>
    </source>
</evidence>
<evidence type="ECO:0000256" key="5">
    <source>
        <dbReference type="ARBA" id="ARBA00023136"/>
    </source>
</evidence>
<feature type="transmembrane region" description="Helical" evidence="9">
    <location>
        <begin position="434"/>
        <end position="458"/>
    </location>
</feature>
<evidence type="ECO:0000313" key="10">
    <source>
        <dbReference type="EMBL" id="QBP15011.1"/>
    </source>
</evidence>
<proteinExistence type="evidence at transcript level"/>
<feature type="binding site" evidence="6">
    <location>
        <position position="45"/>
    </location>
    <ligand>
        <name>Na(+)</name>
        <dbReference type="ChEBI" id="CHEBI:29101"/>
        <label>1</label>
    </ligand>
</feature>
<keyword evidence="5 9" id="KW-0472">Membrane</keyword>
<dbReference type="GO" id="GO:0005886">
    <property type="term" value="C:plasma membrane"/>
    <property type="evidence" value="ECO:0007669"/>
    <property type="project" value="TreeGrafter"/>
</dbReference>
<dbReference type="PANTHER" id="PTHR11616:SF182">
    <property type="entry name" value="TRANSPORTER"/>
    <property type="match status" value="1"/>
</dbReference>
<dbReference type="PROSITE" id="PS50267">
    <property type="entry name" value="NA_NEUROTRAN_SYMP_3"/>
    <property type="match status" value="1"/>
</dbReference>